<evidence type="ECO:0000313" key="5">
    <source>
        <dbReference type="Proteomes" id="UP001172457"/>
    </source>
</evidence>
<sequence>MEIISNEIIKPSSPTPDHLKTFKLSLLDQLTLHSYTPILLLYESEASINANVLKKSLSETLNLYYPFAGRLCEDGVTVDCGDQGVVFVEARISGCKLSDFLLYPKFETQRLLFPQGFLWKGSCVGESFLAAQVTSFKGGGVAVTVSMSHKVADGSTIAAFLNDWATTARGEPRPNPTILATSIVPSFNLSITVPEIVMDKTTTCVTRRYLFDAEKIVGLRNSTVGLPEKPTRVELVTAHLYRCAIAALATKTGHVRGSTWIQLVNMRPRMTKPLPENSAGNFSWYFTASNDGSGGTSVSDLVVELKKGMKEVCKGGENVDLGKWLMDVKEFASSVKELFDDLDVYRCSSLCKKPFYETDFGFGCPKWVTMADVFVRNTFILMDTADGCGIEAMINHKGRGILVEVSGCDEISHLLRVRIQAYATIVATKLSEADVKD</sequence>
<dbReference type="GO" id="GO:0016746">
    <property type="term" value="F:acyltransferase activity"/>
    <property type="evidence" value="ECO:0007669"/>
    <property type="project" value="UniProtKB-KW"/>
</dbReference>
<reference evidence="4" key="1">
    <citation type="submission" date="2023-03" db="EMBL/GenBank/DDBJ databases">
        <title>Chromosome-scale reference genome and RAD-based genetic map of yellow starthistle (Centaurea solstitialis) reveal putative structural variation and QTLs associated with invader traits.</title>
        <authorList>
            <person name="Reatini B."/>
            <person name="Cang F.A."/>
            <person name="Jiang Q."/>
            <person name="Mckibben M.T.W."/>
            <person name="Barker M.S."/>
            <person name="Rieseberg L.H."/>
            <person name="Dlugosch K.M."/>
        </authorList>
    </citation>
    <scope>NUCLEOTIDE SEQUENCE</scope>
    <source>
        <strain evidence="4">CAN-66</strain>
        <tissue evidence="4">Leaf</tissue>
    </source>
</reference>
<keyword evidence="3" id="KW-0012">Acyltransferase</keyword>
<dbReference type="InterPro" id="IPR023213">
    <property type="entry name" value="CAT-like_dom_sf"/>
</dbReference>
<dbReference type="Pfam" id="PF02458">
    <property type="entry name" value="Transferase"/>
    <property type="match status" value="1"/>
</dbReference>
<name>A0AA38TZQ0_9ASTR</name>
<comment type="caution">
    <text evidence="4">The sequence shown here is derived from an EMBL/GenBank/DDBJ whole genome shotgun (WGS) entry which is preliminary data.</text>
</comment>
<evidence type="ECO:0000256" key="2">
    <source>
        <dbReference type="ARBA" id="ARBA00022679"/>
    </source>
</evidence>
<dbReference type="Proteomes" id="UP001172457">
    <property type="component" value="Chromosome 1"/>
</dbReference>
<organism evidence="4 5">
    <name type="scientific">Centaurea solstitialis</name>
    <name type="common">yellow star-thistle</name>
    <dbReference type="NCBI Taxonomy" id="347529"/>
    <lineage>
        <taxon>Eukaryota</taxon>
        <taxon>Viridiplantae</taxon>
        <taxon>Streptophyta</taxon>
        <taxon>Embryophyta</taxon>
        <taxon>Tracheophyta</taxon>
        <taxon>Spermatophyta</taxon>
        <taxon>Magnoliopsida</taxon>
        <taxon>eudicotyledons</taxon>
        <taxon>Gunneridae</taxon>
        <taxon>Pentapetalae</taxon>
        <taxon>asterids</taxon>
        <taxon>campanulids</taxon>
        <taxon>Asterales</taxon>
        <taxon>Asteraceae</taxon>
        <taxon>Carduoideae</taxon>
        <taxon>Cardueae</taxon>
        <taxon>Centaureinae</taxon>
        <taxon>Centaurea</taxon>
    </lineage>
</organism>
<dbReference type="Gene3D" id="3.30.559.10">
    <property type="entry name" value="Chloramphenicol acetyltransferase-like domain"/>
    <property type="match status" value="2"/>
</dbReference>
<keyword evidence="5" id="KW-1185">Reference proteome</keyword>
<dbReference type="AlphaFoldDB" id="A0AA38TZQ0"/>
<keyword evidence="2" id="KW-0808">Transferase</keyword>
<accession>A0AA38TZQ0</accession>
<proteinExistence type="inferred from homology"/>
<dbReference type="PANTHER" id="PTHR31623">
    <property type="entry name" value="F21J9.9"/>
    <property type="match status" value="1"/>
</dbReference>
<dbReference type="PANTHER" id="PTHR31623:SF82">
    <property type="entry name" value="DEACETYLVINDOLINE O-ACETYLTRANSFERASE"/>
    <property type="match status" value="1"/>
</dbReference>
<comment type="similarity">
    <text evidence="1">Belongs to the plant acyltransferase family.</text>
</comment>
<evidence type="ECO:0000313" key="4">
    <source>
        <dbReference type="EMBL" id="KAJ9564521.1"/>
    </source>
</evidence>
<gene>
    <name evidence="4" type="ORF">OSB04_000487</name>
</gene>
<evidence type="ECO:0000256" key="1">
    <source>
        <dbReference type="ARBA" id="ARBA00009861"/>
    </source>
</evidence>
<dbReference type="EMBL" id="JARYMX010000001">
    <property type="protein sequence ID" value="KAJ9564521.1"/>
    <property type="molecule type" value="Genomic_DNA"/>
</dbReference>
<protein>
    <submittedName>
        <fullName evidence="4">Uncharacterized protein</fullName>
    </submittedName>
</protein>
<evidence type="ECO:0000256" key="3">
    <source>
        <dbReference type="ARBA" id="ARBA00023315"/>
    </source>
</evidence>